<evidence type="ECO:0000313" key="3">
    <source>
        <dbReference type="Proteomes" id="UP001586593"/>
    </source>
</evidence>
<keyword evidence="3" id="KW-1185">Reference proteome</keyword>
<comment type="caution">
    <text evidence="2">The sequence shown here is derived from an EMBL/GenBank/DDBJ whole genome shotgun (WGS) entry which is preliminary data.</text>
</comment>
<proteinExistence type="predicted"/>
<feature type="region of interest" description="Disordered" evidence="1">
    <location>
        <begin position="115"/>
        <end position="149"/>
    </location>
</feature>
<organism evidence="2 3">
    <name type="scientific">Phialemonium thermophilum</name>
    <dbReference type="NCBI Taxonomy" id="223376"/>
    <lineage>
        <taxon>Eukaryota</taxon>
        <taxon>Fungi</taxon>
        <taxon>Dikarya</taxon>
        <taxon>Ascomycota</taxon>
        <taxon>Pezizomycotina</taxon>
        <taxon>Sordariomycetes</taxon>
        <taxon>Sordariomycetidae</taxon>
        <taxon>Cephalothecales</taxon>
        <taxon>Cephalothecaceae</taxon>
        <taxon>Phialemonium</taxon>
    </lineage>
</organism>
<reference evidence="2 3" key="1">
    <citation type="journal article" date="2024" name="Commun. Biol.">
        <title>Comparative genomic analysis of thermophilic fungi reveals convergent evolutionary adaptations and gene losses.</title>
        <authorList>
            <person name="Steindorff A.S."/>
            <person name="Aguilar-Pontes M.V."/>
            <person name="Robinson A.J."/>
            <person name="Andreopoulos B."/>
            <person name="LaButti K."/>
            <person name="Kuo A."/>
            <person name="Mondo S."/>
            <person name="Riley R."/>
            <person name="Otillar R."/>
            <person name="Haridas S."/>
            <person name="Lipzen A."/>
            <person name="Grimwood J."/>
            <person name="Schmutz J."/>
            <person name="Clum A."/>
            <person name="Reid I.D."/>
            <person name="Moisan M.C."/>
            <person name="Butler G."/>
            <person name="Nguyen T.T.M."/>
            <person name="Dewar K."/>
            <person name="Conant G."/>
            <person name="Drula E."/>
            <person name="Henrissat B."/>
            <person name="Hansel C."/>
            <person name="Singer S."/>
            <person name="Hutchinson M.I."/>
            <person name="de Vries R.P."/>
            <person name="Natvig D.O."/>
            <person name="Powell A.J."/>
            <person name="Tsang A."/>
            <person name="Grigoriev I.V."/>
        </authorList>
    </citation>
    <scope>NUCLEOTIDE SEQUENCE [LARGE SCALE GENOMIC DNA]</scope>
    <source>
        <strain evidence="2 3">ATCC 24622</strain>
    </source>
</reference>
<evidence type="ECO:0000256" key="1">
    <source>
        <dbReference type="SAM" id="MobiDB-lite"/>
    </source>
</evidence>
<protein>
    <submittedName>
        <fullName evidence="2">Uncharacterized protein</fullName>
    </submittedName>
</protein>
<evidence type="ECO:0000313" key="2">
    <source>
        <dbReference type="EMBL" id="KAL1835626.1"/>
    </source>
</evidence>
<name>A0ABR3V1M6_9PEZI</name>
<gene>
    <name evidence="2" type="ORF">VTK73DRAFT_5496</name>
</gene>
<dbReference type="Proteomes" id="UP001586593">
    <property type="component" value="Unassembled WGS sequence"/>
</dbReference>
<sequence>MIMMVELKFANSSTFVIQLVHNTVSHTSPQRRFIFLPFRTPRMPPVISRQIPMTFVSYTKDRYPSLPGPTTFRTCHAVIKVICFPSPLRDDLQYELLVLARRCWQRLTTATNALPSGFPRRGGDANVRRTSLDGNWTPWNQPAVSSSPSSCCGSSCCDAAPPRSAAASDPPHPGTRSTACLSVDANRKTAIVASVSGRARVGLQDRIFPSEPSGRCCCCCCCCSWAAESRLSSSLMRNSLMSKGSTLWAADCGKGKAEGSSPAR</sequence>
<accession>A0ABR3V1M6</accession>
<feature type="compositionally biased region" description="Basic and acidic residues" evidence="1">
    <location>
        <begin position="121"/>
        <end position="131"/>
    </location>
</feature>
<feature type="compositionally biased region" description="Polar residues" evidence="1">
    <location>
        <begin position="132"/>
        <end position="144"/>
    </location>
</feature>
<dbReference type="EMBL" id="JAZHXJ010003060">
    <property type="protein sequence ID" value="KAL1835626.1"/>
    <property type="molecule type" value="Genomic_DNA"/>
</dbReference>